<protein>
    <submittedName>
        <fullName evidence="2">Uncharacterized protein</fullName>
    </submittedName>
</protein>
<dbReference type="Proteomes" id="UP000675781">
    <property type="component" value="Unassembled WGS sequence"/>
</dbReference>
<keyword evidence="3" id="KW-1185">Reference proteome</keyword>
<dbReference type="InterPro" id="IPR003484">
    <property type="entry name" value="NodA"/>
</dbReference>
<feature type="region of interest" description="Disordered" evidence="1">
    <location>
        <begin position="1"/>
        <end position="20"/>
    </location>
</feature>
<evidence type="ECO:0000256" key="1">
    <source>
        <dbReference type="SAM" id="MobiDB-lite"/>
    </source>
</evidence>
<dbReference type="Gene3D" id="3.40.630.30">
    <property type="match status" value="1"/>
</dbReference>
<reference evidence="2" key="1">
    <citation type="submission" date="2021-04" db="EMBL/GenBank/DDBJ databases">
        <title>Genome based classification of Actinospica acidithermotolerans sp. nov., an actinobacterium isolated from an Indonesian hot spring.</title>
        <authorList>
            <person name="Kusuma A.B."/>
            <person name="Putra K.E."/>
            <person name="Nafisah S."/>
            <person name="Loh J."/>
            <person name="Nouioui I."/>
            <person name="Goodfellow M."/>
        </authorList>
    </citation>
    <scope>NUCLEOTIDE SEQUENCE</scope>
    <source>
        <strain evidence="2">CSCA 57</strain>
    </source>
</reference>
<dbReference type="AlphaFoldDB" id="A0A941ERL6"/>
<gene>
    <name evidence="2" type="ORF">KDL01_22535</name>
</gene>
<dbReference type="Pfam" id="PF02474">
    <property type="entry name" value="NodA"/>
    <property type="match status" value="1"/>
</dbReference>
<organism evidence="2 3">
    <name type="scientific">Actinospica durhamensis</name>
    <dbReference type="NCBI Taxonomy" id="1508375"/>
    <lineage>
        <taxon>Bacteria</taxon>
        <taxon>Bacillati</taxon>
        <taxon>Actinomycetota</taxon>
        <taxon>Actinomycetes</taxon>
        <taxon>Catenulisporales</taxon>
        <taxon>Actinospicaceae</taxon>
        <taxon>Actinospica</taxon>
    </lineage>
</organism>
<evidence type="ECO:0000313" key="2">
    <source>
        <dbReference type="EMBL" id="MBR7836071.1"/>
    </source>
</evidence>
<dbReference type="GO" id="GO:0016746">
    <property type="term" value="F:acyltransferase activity"/>
    <property type="evidence" value="ECO:0007669"/>
    <property type="project" value="InterPro"/>
</dbReference>
<comment type="caution">
    <text evidence="2">The sequence shown here is derived from an EMBL/GenBank/DDBJ whole genome shotgun (WGS) entry which is preliminary data.</text>
</comment>
<accession>A0A941ERL6</accession>
<dbReference type="RefSeq" id="WP_212530559.1">
    <property type="nucleotide sequence ID" value="NZ_JAGSOG010000123.1"/>
</dbReference>
<sequence>MTNAIGFTSGAEDREDEGSGGVRFTVHWEGDLALTDHQDIAYTLRQAFPDIAVLFPKARSWVGLRPELRLLARTEAGVVGHYAMARRFIQVDQTDQLVGETGLLAVHPDLHCPRDMRTRLLHRMGLILGELGVPFGFTNLSGDLVEAYLAAGWHVLHGVRTRLCLARGPSRPVTLDYPAVALPVAERIEQWPPGTLIRLNGPEL</sequence>
<dbReference type="GO" id="GO:0005829">
    <property type="term" value="C:cytosol"/>
    <property type="evidence" value="ECO:0007669"/>
    <property type="project" value="InterPro"/>
</dbReference>
<evidence type="ECO:0000313" key="3">
    <source>
        <dbReference type="Proteomes" id="UP000675781"/>
    </source>
</evidence>
<dbReference type="EMBL" id="JAGSOG010000123">
    <property type="protein sequence ID" value="MBR7836071.1"/>
    <property type="molecule type" value="Genomic_DNA"/>
</dbReference>
<proteinExistence type="predicted"/>
<name>A0A941ERL6_9ACTN</name>